<dbReference type="Pfam" id="PF04218">
    <property type="entry name" value="CENP-B_N"/>
    <property type="match status" value="1"/>
</dbReference>
<evidence type="ECO:0000313" key="4">
    <source>
        <dbReference type="Proteomes" id="UP000499080"/>
    </source>
</evidence>
<comment type="caution">
    <text evidence="3">The sequence shown here is derived from an EMBL/GenBank/DDBJ whole genome shotgun (WGS) entry which is preliminary data.</text>
</comment>
<protein>
    <recommendedName>
        <fullName evidence="2">HTH psq-type domain-containing protein</fullName>
    </recommendedName>
</protein>
<dbReference type="InterPro" id="IPR007889">
    <property type="entry name" value="HTH_Psq"/>
</dbReference>
<evidence type="ECO:0000259" key="2">
    <source>
        <dbReference type="Pfam" id="PF04218"/>
    </source>
</evidence>
<dbReference type="GO" id="GO:0003677">
    <property type="term" value="F:DNA binding"/>
    <property type="evidence" value="ECO:0007669"/>
    <property type="project" value="InterPro"/>
</dbReference>
<dbReference type="AlphaFoldDB" id="A0A4Y2MJD7"/>
<feature type="domain" description="HTH psq-type" evidence="2">
    <location>
        <begin position="61"/>
        <end position="106"/>
    </location>
</feature>
<name>A0A4Y2MJD7_ARAVE</name>
<keyword evidence="4" id="KW-1185">Reference proteome</keyword>
<evidence type="ECO:0000256" key="1">
    <source>
        <dbReference type="ARBA" id="ARBA00004123"/>
    </source>
</evidence>
<evidence type="ECO:0000313" key="3">
    <source>
        <dbReference type="EMBL" id="GBN26783.1"/>
    </source>
</evidence>
<sequence>MHNGILLPPHPFFLPVLPIQRREICFGGIGRWSLARLKLYLSILFSAIEQTDENRVKMASKRKRLNLKENIEVLEIAEKEKLSVPSLAERFHVCKTQISELLKDKEGI</sequence>
<dbReference type="InterPro" id="IPR009057">
    <property type="entry name" value="Homeodomain-like_sf"/>
</dbReference>
<gene>
    <name evidence="3" type="ORF">AVEN_270270_1</name>
</gene>
<accession>A0A4Y2MJD7</accession>
<dbReference type="Proteomes" id="UP000499080">
    <property type="component" value="Unassembled WGS sequence"/>
</dbReference>
<dbReference type="Gene3D" id="1.10.10.60">
    <property type="entry name" value="Homeodomain-like"/>
    <property type="match status" value="1"/>
</dbReference>
<comment type="subcellular location">
    <subcellularLocation>
        <location evidence="1">Nucleus</location>
    </subcellularLocation>
</comment>
<dbReference type="OrthoDB" id="10047893at2759"/>
<dbReference type="SUPFAM" id="SSF46689">
    <property type="entry name" value="Homeodomain-like"/>
    <property type="match status" value="1"/>
</dbReference>
<organism evidence="3 4">
    <name type="scientific">Araneus ventricosus</name>
    <name type="common">Orbweaver spider</name>
    <name type="synonym">Epeira ventricosa</name>
    <dbReference type="NCBI Taxonomy" id="182803"/>
    <lineage>
        <taxon>Eukaryota</taxon>
        <taxon>Metazoa</taxon>
        <taxon>Ecdysozoa</taxon>
        <taxon>Arthropoda</taxon>
        <taxon>Chelicerata</taxon>
        <taxon>Arachnida</taxon>
        <taxon>Araneae</taxon>
        <taxon>Araneomorphae</taxon>
        <taxon>Entelegynae</taxon>
        <taxon>Araneoidea</taxon>
        <taxon>Araneidae</taxon>
        <taxon>Araneus</taxon>
    </lineage>
</organism>
<dbReference type="EMBL" id="BGPR01007429">
    <property type="protein sequence ID" value="GBN26783.1"/>
    <property type="molecule type" value="Genomic_DNA"/>
</dbReference>
<dbReference type="GO" id="GO:0005634">
    <property type="term" value="C:nucleus"/>
    <property type="evidence" value="ECO:0007669"/>
    <property type="project" value="UniProtKB-SubCell"/>
</dbReference>
<proteinExistence type="predicted"/>
<reference evidence="3 4" key="1">
    <citation type="journal article" date="2019" name="Sci. Rep.">
        <title>Orb-weaving spider Araneus ventricosus genome elucidates the spidroin gene catalogue.</title>
        <authorList>
            <person name="Kono N."/>
            <person name="Nakamura H."/>
            <person name="Ohtoshi R."/>
            <person name="Moran D.A.P."/>
            <person name="Shinohara A."/>
            <person name="Yoshida Y."/>
            <person name="Fujiwara M."/>
            <person name="Mori M."/>
            <person name="Tomita M."/>
            <person name="Arakawa K."/>
        </authorList>
    </citation>
    <scope>NUCLEOTIDE SEQUENCE [LARGE SCALE GENOMIC DNA]</scope>
</reference>